<proteinExistence type="predicted"/>
<dbReference type="GO" id="GO:0042597">
    <property type="term" value="C:periplasmic space"/>
    <property type="evidence" value="ECO:0007669"/>
    <property type="project" value="UniProtKB-SubCell"/>
</dbReference>
<dbReference type="Pfam" id="PF03150">
    <property type="entry name" value="CCP_MauG"/>
    <property type="match status" value="1"/>
</dbReference>
<feature type="binding site" description="covalent" evidence="8">
    <location>
        <position position="234"/>
    </location>
    <ligand>
        <name>heme c</name>
        <dbReference type="ChEBI" id="CHEBI:61717"/>
        <label>2</label>
    </ligand>
</feature>
<organism evidence="12 15">
    <name type="scientific">endosymbiont of Ridgeia piscesae</name>
    <dbReference type="NCBI Taxonomy" id="54398"/>
    <lineage>
        <taxon>Bacteria</taxon>
        <taxon>Pseudomonadati</taxon>
        <taxon>Pseudomonadota</taxon>
        <taxon>Gammaproteobacteria</taxon>
        <taxon>sulfur-oxidizing symbionts</taxon>
    </lineage>
</organism>
<comment type="PTM">
    <text evidence="8">Binds 2 heme groups per subunit.</text>
</comment>
<dbReference type="PROSITE" id="PS51007">
    <property type="entry name" value="CYTC"/>
    <property type="match status" value="2"/>
</dbReference>
<dbReference type="Gene3D" id="1.10.760.10">
    <property type="entry name" value="Cytochrome c-like domain"/>
    <property type="match status" value="2"/>
</dbReference>
<protein>
    <submittedName>
        <fullName evidence="12">Cytochrome c peroxidase</fullName>
    </submittedName>
</protein>
<dbReference type="PATRIC" id="fig|54398.3.peg.2649"/>
<feature type="binding site" description="axial binding residue" evidence="9">
    <location>
        <position position="235"/>
    </location>
    <ligand>
        <name>heme c</name>
        <dbReference type="ChEBI" id="CHEBI:61717"/>
        <label>2</label>
    </ligand>
    <ligandPart>
        <name>Fe</name>
        <dbReference type="ChEBI" id="CHEBI:18248"/>
    </ligandPart>
</feature>
<comment type="subcellular location">
    <subcellularLocation>
        <location evidence="1">Periplasm</location>
    </subcellularLocation>
</comment>
<evidence type="ECO:0000256" key="2">
    <source>
        <dbReference type="ARBA" id="ARBA00022617"/>
    </source>
</evidence>
<dbReference type="STRING" id="54398.Ga0074115_12913"/>
<evidence type="ECO:0000256" key="3">
    <source>
        <dbReference type="ARBA" id="ARBA00022723"/>
    </source>
</evidence>
<sequence length="354" mass="38794">MKLSQLLVKPTLLPLSLLLGSLITISTASADSKYVAQPGHPSLQKWLLPDEPPYPADNKPSPARIALGKQLYFDPRIGRDGNMSCATCHSPMLGWSDGLPTAKGFKSQVLGRASPVITNTAFNSLQMWDGRKKSLEDQATGPMEATVEMNTDMIALKRLLNNNGYREAFAEAYPGEPVNATTAGKAIAAFERTIISNNSAFDRWVKGDTNAMSVQQVQGFKLFIDPDKGNCEVCHSAPNFTDNGFHNVGLASYGKENPDMGRYAQKPIRILKGAFKTPTLRDIELSAPYFHDGSSSTLMEAVQHYNRGGEVKQDLSPNIKPLKLNQQEMEAIVAFMKALTTPQKPFKLPLLPLE</sequence>
<dbReference type="InterPro" id="IPR036909">
    <property type="entry name" value="Cyt_c-like_dom_sf"/>
</dbReference>
<evidence type="ECO:0000256" key="9">
    <source>
        <dbReference type="PIRSR" id="PIRSR000294-2"/>
    </source>
</evidence>
<accession>A0A0T5YZD5</accession>
<keyword evidence="5" id="KW-0574">Periplasm</keyword>
<dbReference type="RefSeq" id="WP_057956644.1">
    <property type="nucleotide sequence ID" value="NZ_KQ556944.1"/>
</dbReference>
<dbReference type="PANTHER" id="PTHR30600">
    <property type="entry name" value="CYTOCHROME C PEROXIDASE-RELATED"/>
    <property type="match status" value="1"/>
</dbReference>
<dbReference type="GO" id="GO:0020037">
    <property type="term" value="F:heme binding"/>
    <property type="evidence" value="ECO:0007669"/>
    <property type="project" value="InterPro"/>
</dbReference>
<comment type="caution">
    <text evidence="12">The sequence shown here is derived from an EMBL/GenBank/DDBJ whole genome shotgun (WGS) entry which is preliminary data.</text>
</comment>
<feature type="signal peptide" evidence="10">
    <location>
        <begin position="1"/>
        <end position="30"/>
    </location>
</feature>
<dbReference type="InterPro" id="IPR051395">
    <property type="entry name" value="Cytochrome_c_Peroxidase/MauG"/>
</dbReference>
<evidence type="ECO:0000256" key="8">
    <source>
        <dbReference type="PIRSR" id="PIRSR000294-1"/>
    </source>
</evidence>
<evidence type="ECO:0000313" key="14">
    <source>
        <dbReference type="Proteomes" id="UP000051276"/>
    </source>
</evidence>
<dbReference type="PANTHER" id="PTHR30600:SF10">
    <property type="entry name" value="BLL6722 PROTEIN"/>
    <property type="match status" value="1"/>
</dbReference>
<gene>
    <name evidence="12" type="ORF">Ga0074115_12913</name>
    <name evidence="13" type="ORF">Ga0076813_10758</name>
</gene>
<dbReference type="Proteomes" id="UP000051634">
    <property type="component" value="Unassembled WGS sequence"/>
</dbReference>
<keyword evidence="6" id="KW-0560">Oxidoreductase</keyword>
<feature type="binding site" description="axial binding residue" evidence="9">
    <location>
        <position position="89"/>
    </location>
    <ligand>
        <name>heme c</name>
        <dbReference type="ChEBI" id="CHEBI:61717"/>
        <label>1</label>
    </ligand>
    <ligandPart>
        <name>Fe</name>
        <dbReference type="ChEBI" id="CHEBI:18248"/>
    </ligandPart>
</feature>
<evidence type="ECO:0000256" key="10">
    <source>
        <dbReference type="SAM" id="SignalP"/>
    </source>
</evidence>
<dbReference type="EMBL" id="LMXI01000619">
    <property type="protein sequence ID" value="KRT56987.1"/>
    <property type="molecule type" value="Genomic_DNA"/>
</dbReference>
<keyword evidence="12" id="KW-0575">Peroxidase</keyword>
<dbReference type="PIRSF" id="PIRSF000294">
    <property type="entry name" value="Cytochrome-c_peroxidase"/>
    <property type="match status" value="1"/>
</dbReference>
<dbReference type="SUPFAM" id="SSF46626">
    <property type="entry name" value="Cytochrome c"/>
    <property type="match status" value="2"/>
</dbReference>
<dbReference type="InterPro" id="IPR004852">
    <property type="entry name" value="Di-haem_cyt_c_peroxidsae"/>
</dbReference>
<keyword evidence="3 9" id="KW-0479">Metal-binding</keyword>
<feature type="domain" description="Cytochrome c" evidence="11">
    <location>
        <begin position="214"/>
        <end position="340"/>
    </location>
</feature>
<comment type="cofactor">
    <cofactor evidence="8">
        <name>heme</name>
        <dbReference type="ChEBI" id="CHEBI:30413"/>
    </cofactor>
    <text evidence="8">Binds 2 heme groups.</text>
</comment>
<evidence type="ECO:0000256" key="5">
    <source>
        <dbReference type="ARBA" id="ARBA00022764"/>
    </source>
</evidence>
<dbReference type="GO" id="GO:0004130">
    <property type="term" value="F:cytochrome-c peroxidase activity"/>
    <property type="evidence" value="ECO:0007669"/>
    <property type="project" value="TreeGrafter"/>
</dbReference>
<dbReference type="AlphaFoldDB" id="A0A0T5YZD5"/>
<dbReference type="InterPro" id="IPR026259">
    <property type="entry name" value="MauG/Cytc_peroxidase"/>
</dbReference>
<dbReference type="GO" id="GO:0009055">
    <property type="term" value="F:electron transfer activity"/>
    <property type="evidence" value="ECO:0007669"/>
    <property type="project" value="InterPro"/>
</dbReference>
<keyword evidence="7 9" id="KW-0408">Iron</keyword>
<keyword evidence="4 10" id="KW-0732">Signal</keyword>
<keyword evidence="2 8" id="KW-0349">Heme</keyword>
<dbReference type="Proteomes" id="UP000051276">
    <property type="component" value="Unassembled WGS sequence"/>
</dbReference>
<evidence type="ECO:0000313" key="12">
    <source>
        <dbReference type="EMBL" id="KRT55992.1"/>
    </source>
</evidence>
<evidence type="ECO:0000256" key="1">
    <source>
        <dbReference type="ARBA" id="ARBA00004418"/>
    </source>
</evidence>
<feature type="binding site" description="covalent" evidence="8">
    <location>
        <position position="231"/>
    </location>
    <ligand>
        <name>heme c</name>
        <dbReference type="ChEBI" id="CHEBI:61717"/>
        <label>2</label>
    </ligand>
</feature>
<evidence type="ECO:0000259" key="11">
    <source>
        <dbReference type="PROSITE" id="PS51007"/>
    </source>
</evidence>
<keyword evidence="15" id="KW-1185">Reference proteome</keyword>
<dbReference type="EMBL" id="LDXT01000068">
    <property type="protein sequence ID" value="KRT55992.1"/>
    <property type="molecule type" value="Genomic_DNA"/>
</dbReference>
<evidence type="ECO:0000313" key="15">
    <source>
        <dbReference type="Proteomes" id="UP000051634"/>
    </source>
</evidence>
<evidence type="ECO:0000313" key="13">
    <source>
        <dbReference type="EMBL" id="KRT56987.1"/>
    </source>
</evidence>
<evidence type="ECO:0000256" key="6">
    <source>
        <dbReference type="ARBA" id="ARBA00023002"/>
    </source>
</evidence>
<dbReference type="OrthoDB" id="9805202at2"/>
<feature type="chain" id="PRO_5010437713" evidence="10">
    <location>
        <begin position="31"/>
        <end position="354"/>
    </location>
</feature>
<evidence type="ECO:0000256" key="4">
    <source>
        <dbReference type="ARBA" id="ARBA00022729"/>
    </source>
</evidence>
<feature type="domain" description="Cytochrome c" evidence="11">
    <location>
        <begin position="63"/>
        <end position="189"/>
    </location>
</feature>
<feature type="binding site" description="covalent" evidence="8">
    <location>
        <position position="88"/>
    </location>
    <ligand>
        <name>heme c</name>
        <dbReference type="ChEBI" id="CHEBI:61717"/>
        <label>1</label>
    </ligand>
</feature>
<name>A0A0T5YZD5_9GAMM</name>
<dbReference type="GO" id="GO:0046872">
    <property type="term" value="F:metal ion binding"/>
    <property type="evidence" value="ECO:0007669"/>
    <property type="project" value="UniProtKB-KW"/>
</dbReference>
<dbReference type="InterPro" id="IPR009056">
    <property type="entry name" value="Cyt_c-like_dom"/>
</dbReference>
<feature type="binding site" description="covalent" evidence="8">
    <location>
        <position position="85"/>
    </location>
    <ligand>
        <name>heme c</name>
        <dbReference type="ChEBI" id="CHEBI:61717"/>
        <label>1</label>
    </ligand>
</feature>
<evidence type="ECO:0000256" key="7">
    <source>
        <dbReference type="ARBA" id="ARBA00023004"/>
    </source>
</evidence>
<reference evidence="14 15" key="1">
    <citation type="submission" date="2015-11" db="EMBL/GenBank/DDBJ databases">
        <title>The genome of Candidatus Endoriftia persephone in Ridgeia piscesae and population structure of the North Eastern Pacific vestimentiferan symbionts.</title>
        <authorList>
            <person name="Perez M."/>
            <person name="Juniper K.S."/>
        </authorList>
    </citation>
    <scope>NUCLEOTIDE SEQUENCE [LARGE SCALE GENOMIC DNA]</scope>
    <source>
        <strain evidence="13">Ind10</strain>
        <strain evidence="12">Ind11</strain>
    </source>
</reference>